<dbReference type="OrthoDB" id="6376028at2"/>
<dbReference type="InterPro" id="IPR011050">
    <property type="entry name" value="Pectin_lyase_fold/virulence"/>
</dbReference>
<dbReference type="Proteomes" id="UP000307602">
    <property type="component" value="Unassembled WGS sequence"/>
</dbReference>
<sequence>MMKYSPLKNCTITKNKLIALGLTFIFVIGLSTKMSAQGSIGNKTASVNGNSIPFFKNNVTKTSYDKTYTPSTATTNGINSDINNLFGRANGAVLLFKKGTYTLGEIKLKSKIRIEVEAGVTFKIDRSGGNSTLFNFGRNTRNNNNDNDVIKDVEIRGIGGNKRNQWFKIDLSNFNKAQSASPFKVAFVNNFAISNFFIKDKYTKNPSVFIIADSKFSGGSYDLTTFHRIPQNGVIHNGYAQNIATGYATAQIYSGRKIYFKNISGKKGITIRLEPGSGKGFDDLNKVPNQTIGNIEDVLLDNINNDSGFASLFIKPHTKLCKNIEGKKIKAKNSLSALYVASASLTPLSRRGTFTNTRISNIELRQTNSNNNNDYPADTGLEGFNYAHPDFRALMQGKRNADSPKKPILTYVSKDAGGERWTQWPIAPVIYAAAFSKTKLNAPGQNISGRYRITINEANITKVGSDLSSQPKVIYRGEAVKLVDGNTFTSYINK</sequence>
<dbReference type="AlphaFoldDB" id="A0A4S1DZZ7"/>
<dbReference type="SUPFAM" id="SSF51126">
    <property type="entry name" value="Pectin lyase-like"/>
    <property type="match status" value="1"/>
</dbReference>
<keyword evidence="2" id="KW-1185">Reference proteome</keyword>
<dbReference type="RefSeq" id="WP_135876115.1">
    <property type="nucleotide sequence ID" value="NZ_SRSO01000005.1"/>
</dbReference>
<name>A0A4S1DZZ7_9FLAO</name>
<evidence type="ECO:0008006" key="3">
    <source>
        <dbReference type="Google" id="ProtNLM"/>
    </source>
</evidence>
<dbReference type="Gene3D" id="2.160.20.10">
    <property type="entry name" value="Single-stranded right-handed beta-helix, Pectin lyase-like"/>
    <property type="match status" value="1"/>
</dbReference>
<evidence type="ECO:0000313" key="1">
    <source>
        <dbReference type="EMBL" id="TGV03810.1"/>
    </source>
</evidence>
<organism evidence="1 2">
    <name type="scientific">Flavivirga rizhaonensis</name>
    <dbReference type="NCBI Taxonomy" id="2559571"/>
    <lineage>
        <taxon>Bacteria</taxon>
        <taxon>Pseudomonadati</taxon>
        <taxon>Bacteroidota</taxon>
        <taxon>Flavobacteriia</taxon>
        <taxon>Flavobacteriales</taxon>
        <taxon>Flavobacteriaceae</taxon>
        <taxon>Flavivirga</taxon>
    </lineage>
</organism>
<reference evidence="1 2" key="1">
    <citation type="submission" date="2019-04" db="EMBL/GenBank/DDBJ databases">
        <authorList>
            <person name="Liu A."/>
        </authorList>
    </citation>
    <scope>NUCLEOTIDE SEQUENCE [LARGE SCALE GENOMIC DNA]</scope>
    <source>
        <strain evidence="1 2">RZ03</strain>
    </source>
</reference>
<dbReference type="EMBL" id="SRSO01000005">
    <property type="protein sequence ID" value="TGV03810.1"/>
    <property type="molecule type" value="Genomic_DNA"/>
</dbReference>
<gene>
    <name evidence="1" type="ORF">EM932_05195</name>
</gene>
<comment type="caution">
    <text evidence="1">The sequence shown here is derived from an EMBL/GenBank/DDBJ whole genome shotgun (WGS) entry which is preliminary data.</text>
</comment>
<accession>A0A4S1DZZ7</accession>
<protein>
    <recommendedName>
        <fullName evidence="3">Pectate lyase superfamily protein domain-containing protein</fullName>
    </recommendedName>
</protein>
<evidence type="ECO:0000313" key="2">
    <source>
        <dbReference type="Proteomes" id="UP000307602"/>
    </source>
</evidence>
<dbReference type="InterPro" id="IPR012334">
    <property type="entry name" value="Pectin_lyas_fold"/>
</dbReference>
<proteinExistence type="predicted"/>